<dbReference type="Pfam" id="PF13581">
    <property type="entry name" value="HATPase_c_2"/>
    <property type="match status" value="1"/>
</dbReference>
<evidence type="ECO:0000256" key="14">
    <source>
        <dbReference type="ARBA" id="ARBA00075117"/>
    </source>
</evidence>
<dbReference type="PROSITE" id="PS50045">
    <property type="entry name" value="SIGMA54_INTERACT_4"/>
    <property type="match status" value="1"/>
</dbReference>
<dbReference type="CDD" id="cd16936">
    <property type="entry name" value="HATPase_RsbW-like"/>
    <property type="match status" value="1"/>
</dbReference>
<evidence type="ECO:0000256" key="12">
    <source>
        <dbReference type="ARBA" id="ARBA00047761"/>
    </source>
</evidence>
<keyword evidence="11" id="KW-0464">Manganese</keyword>
<evidence type="ECO:0000256" key="7">
    <source>
        <dbReference type="ARBA" id="ARBA00022801"/>
    </source>
</evidence>
<dbReference type="GO" id="GO:0005524">
    <property type="term" value="F:ATP binding"/>
    <property type="evidence" value="ECO:0007669"/>
    <property type="project" value="UniProtKB-KW"/>
</dbReference>
<dbReference type="Gene3D" id="3.30.565.10">
    <property type="entry name" value="Histidine kinase-like ATPase, C-terminal domain"/>
    <property type="match status" value="1"/>
</dbReference>
<evidence type="ECO:0000256" key="1">
    <source>
        <dbReference type="ARBA" id="ARBA00013081"/>
    </source>
</evidence>
<evidence type="ECO:0000256" key="6">
    <source>
        <dbReference type="ARBA" id="ARBA00022777"/>
    </source>
</evidence>
<evidence type="ECO:0000313" key="17">
    <source>
        <dbReference type="EMBL" id="OEJ29853.1"/>
    </source>
</evidence>
<keyword evidence="10" id="KW-0904">Protein phosphatase</keyword>
<dbReference type="AlphaFoldDB" id="A0A1E5PJX3"/>
<comment type="caution">
    <text evidence="17">The sequence shown here is derived from an EMBL/GenBank/DDBJ whole genome shotgun (WGS) entry which is preliminary data.</text>
</comment>
<sequence length="810" mass="86875">MSGVRVRIARSNDDPLDAGNAAGLLVDAAGTILGCTPAAEVLLNRRAAQLCGRRLKDLLADPARWPEVMAQQDGPVWEGRAVVSAAGGGEEDIIFRVLPLDRGEPDRRSARFFLVGAPAALMLRWRQDHAFMQEMFLQKRVGFAMFDRDLRLVRTNTLVLPYTGLPADLGGLRLGEFLWAEDARVIEEELRKVLTTGTPLVAMDALVRTRIDPGTGRIMALSAFRLQEPDGRVMGVTALFTDVTRERGARRRLDLLHRATAVLGNSLSVAETTQDLADVLVPVLADLAAVDIAEAVFAHEEPGPGHQREHVLRRAAVAGGDGTGELPVGGSLRVDIGDDAPRGRMWPRLTGHGPDADDVPAPAPGSGARCAMSALLRARGRLLGRVTVWRTGTRPPFDADDLAVLEEIASRAALVVDNARRYARERHASVSLQRSLLPPTTTETTAVQSASVYYPTDTAGGVSGDWFDVIPLSSARVALVVGDVVGHGLQATAMMGRLRTAVRTLADLDLEPDELLTHLDDLVSQLTVENSSYENGATASAAPPSAYDSFGATCLYVTYDPVARQCVMASAGHPPPALLAPDGTVTYADVSPGPPLGVGGLPFEPVEMEIEPGSVLALYTDGLVERPLADLDEGMAALRDRLMTADALDRPLRDVGREMVADLAPSPLSDDVTLLLARTRAVPPEASVVWVLEPDPAVVADARALVVEQLSRWGLDELAFTTELVASELVTNAIRYAGGGPVELKLIRTSALICEVSDPSSTQPRMRRARATEEGGRGLFLIAQLTERWGSRYTRHGKTIWTEQTLPGSP</sequence>
<proteinExistence type="predicted"/>
<dbReference type="PANTHER" id="PTHR43156:SF2">
    <property type="entry name" value="STAGE II SPORULATION PROTEIN E"/>
    <property type="match status" value="1"/>
</dbReference>
<dbReference type="FunFam" id="3.30.565.10:FF:000028">
    <property type="entry name" value="PAS sensor protein"/>
    <property type="match status" value="1"/>
</dbReference>
<dbReference type="InterPro" id="IPR000014">
    <property type="entry name" value="PAS"/>
</dbReference>
<dbReference type="FunFam" id="3.60.40.10:FF:000005">
    <property type="entry name" value="Serine/threonine protein phosphatase"/>
    <property type="match status" value="1"/>
</dbReference>
<gene>
    <name evidence="17" type="ORF">AS594_31945</name>
</gene>
<dbReference type="GO" id="GO:0046872">
    <property type="term" value="F:metal ion binding"/>
    <property type="evidence" value="ECO:0007669"/>
    <property type="project" value="UniProtKB-KW"/>
</dbReference>
<evidence type="ECO:0000256" key="9">
    <source>
        <dbReference type="ARBA" id="ARBA00022842"/>
    </source>
</evidence>
<keyword evidence="3" id="KW-0808">Transferase</keyword>
<dbReference type="GO" id="GO:0016301">
    <property type="term" value="F:kinase activity"/>
    <property type="evidence" value="ECO:0007669"/>
    <property type="project" value="UniProtKB-KW"/>
</dbReference>
<dbReference type="EMBL" id="MEHJ01000001">
    <property type="protein sequence ID" value="OEJ29853.1"/>
    <property type="molecule type" value="Genomic_DNA"/>
</dbReference>
<comment type="catalytic activity">
    <reaction evidence="12">
        <text>O-phospho-L-seryl-[protein] + H2O = L-seryl-[protein] + phosphate</text>
        <dbReference type="Rhea" id="RHEA:20629"/>
        <dbReference type="Rhea" id="RHEA-COMP:9863"/>
        <dbReference type="Rhea" id="RHEA-COMP:11604"/>
        <dbReference type="ChEBI" id="CHEBI:15377"/>
        <dbReference type="ChEBI" id="CHEBI:29999"/>
        <dbReference type="ChEBI" id="CHEBI:43474"/>
        <dbReference type="ChEBI" id="CHEBI:83421"/>
        <dbReference type="EC" id="3.1.3.16"/>
    </reaction>
</comment>
<dbReference type="InterPro" id="IPR036890">
    <property type="entry name" value="HATPase_C_sf"/>
</dbReference>
<dbReference type="Gene3D" id="3.30.450.40">
    <property type="match status" value="1"/>
</dbReference>
<keyword evidence="2" id="KW-0597">Phosphoprotein</keyword>
<name>A0A1E5PJX3_9ACTN</name>
<keyword evidence="18" id="KW-1185">Reference proteome</keyword>
<dbReference type="Pfam" id="PF07228">
    <property type="entry name" value="SpoIIE"/>
    <property type="match status" value="1"/>
</dbReference>
<dbReference type="Pfam" id="PF08448">
    <property type="entry name" value="PAS_4"/>
    <property type="match status" value="1"/>
</dbReference>
<organism evidence="17 18">
    <name type="scientific">Streptomyces agglomeratus</name>
    <dbReference type="NCBI Taxonomy" id="285458"/>
    <lineage>
        <taxon>Bacteria</taxon>
        <taxon>Bacillati</taxon>
        <taxon>Actinomycetota</taxon>
        <taxon>Actinomycetes</taxon>
        <taxon>Kitasatosporales</taxon>
        <taxon>Streptomycetaceae</taxon>
        <taxon>Streptomyces</taxon>
    </lineage>
</organism>
<dbReference type="InterPro" id="IPR003594">
    <property type="entry name" value="HATPase_dom"/>
</dbReference>
<dbReference type="SUPFAM" id="SSF55874">
    <property type="entry name" value="ATPase domain of HSP90 chaperone/DNA topoisomerase II/histidine kinase"/>
    <property type="match status" value="1"/>
</dbReference>
<dbReference type="PANTHER" id="PTHR43156">
    <property type="entry name" value="STAGE II SPORULATION PROTEIN E-RELATED"/>
    <property type="match status" value="1"/>
</dbReference>
<keyword evidence="9" id="KW-0460">Magnesium</keyword>
<dbReference type="SUPFAM" id="SSF55781">
    <property type="entry name" value="GAF domain-like"/>
    <property type="match status" value="1"/>
</dbReference>
<keyword evidence="6 17" id="KW-0418">Kinase</keyword>
<evidence type="ECO:0000313" key="18">
    <source>
        <dbReference type="Proteomes" id="UP000095759"/>
    </source>
</evidence>
<evidence type="ECO:0000256" key="8">
    <source>
        <dbReference type="ARBA" id="ARBA00022840"/>
    </source>
</evidence>
<dbReference type="InterPro" id="IPR013656">
    <property type="entry name" value="PAS_4"/>
</dbReference>
<evidence type="ECO:0000256" key="15">
    <source>
        <dbReference type="ARBA" id="ARBA00081350"/>
    </source>
</evidence>
<evidence type="ECO:0000259" key="16">
    <source>
        <dbReference type="PROSITE" id="PS50045"/>
    </source>
</evidence>
<evidence type="ECO:0000256" key="3">
    <source>
        <dbReference type="ARBA" id="ARBA00022679"/>
    </source>
</evidence>
<keyword evidence="7" id="KW-0378">Hydrolase</keyword>
<dbReference type="InterPro" id="IPR035965">
    <property type="entry name" value="PAS-like_dom_sf"/>
</dbReference>
<evidence type="ECO:0000256" key="4">
    <source>
        <dbReference type="ARBA" id="ARBA00022723"/>
    </source>
</evidence>
<keyword evidence="5" id="KW-0547">Nucleotide-binding</keyword>
<dbReference type="GO" id="GO:0006355">
    <property type="term" value="P:regulation of DNA-templated transcription"/>
    <property type="evidence" value="ECO:0007669"/>
    <property type="project" value="InterPro"/>
</dbReference>
<dbReference type="Gene3D" id="3.30.450.20">
    <property type="entry name" value="PAS domain"/>
    <property type="match status" value="1"/>
</dbReference>
<evidence type="ECO:0000256" key="10">
    <source>
        <dbReference type="ARBA" id="ARBA00022912"/>
    </source>
</evidence>
<dbReference type="EC" id="3.1.3.16" evidence="1"/>
<dbReference type="SMART" id="SM00331">
    <property type="entry name" value="PP2C_SIG"/>
    <property type="match status" value="1"/>
</dbReference>
<dbReference type="InterPro" id="IPR029016">
    <property type="entry name" value="GAF-like_dom_sf"/>
</dbReference>
<protein>
    <recommendedName>
        <fullName evidence="1">protein-serine/threonine phosphatase</fullName>
        <ecNumber evidence="1">3.1.3.16</ecNumber>
    </recommendedName>
    <alternativeName>
        <fullName evidence="15">Protein-serine/threonine phosphatase</fullName>
    </alternativeName>
    <alternativeName>
        <fullName evidence="14">Serine/threonine-protein kinase</fullName>
    </alternativeName>
</protein>
<dbReference type="SUPFAM" id="SSF81606">
    <property type="entry name" value="PP2C-like"/>
    <property type="match status" value="1"/>
</dbReference>
<dbReference type="InterPro" id="IPR052016">
    <property type="entry name" value="Bact_Sigma-Reg"/>
</dbReference>
<feature type="domain" description="Sigma-54 factor interaction" evidence="16">
    <location>
        <begin position="152"/>
        <end position="317"/>
    </location>
</feature>
<evidence type="ECO:0000256" key="13">
    <source>
        <dbReference type="ARBA" id="ARBA00056274"/>
    </source>
</evidence>
<dbReference type="SMART" id="SM00091">
    <property type="entry name" value="PAS"/>
    <property type="match status" value="2"/>
</dbReference>
<dbReference type="InterPro" id="IPR036457">
    <property type="entry name" value="PPM-type-like_dom_sf"/>
</dbReference>
<comment type="function">
    <text evidence="13">Primarily acts as an independent SigF regulator that is sensitive to the osmosensory signal, mediating the cross talk of PknD with the SigF regulon. Possesses both phosphatase and kinase activities. The kinase domain functions as a classic anti-sigma factor-like kinase to phosphorylate the anti-anti-sigma factor domain at the canonical regulatory site, and the phosphatase domain antagonizes this activity.</text>
</comment>
<dbReference type="GO" id="GO:0004722">
    <property type="term" value="F:protein serine/threonine phosphatase activity"/>
    <property type="evidence" value="ECO:0007669"/>
    <property type="project" value="UniProtKB-EC"/>
</dbReference>
<evidence type="ECO:0000256" key="2">
    <source>
        <dbReference type="ARBA" id="ARBA00022553"/>
    </source>
</evidence>
<dbReference type="OrthoDB" id="118142at2"/>
<keyword evidence="8" id="KW-0067">ATP-binding</keyword>
<dbReference type="InterPro" id="IPR002078">
    <property type="entry name" value="Sigma_54_int"/>
</dbReference>
<dbReference type="STRING" id="285458.BGM19_04800"/>
<reference evidence="17 18" key="1">
    <citation type="submission" date="2016-08" db="EMBL/GenBank/DDBJ databases">
        <title>Complete genome sequence of Streptomyces agglomeratus strain 6-3-2, a novel anti-MRSA actinomycete isolated from Wuli of Tebit, China.</title>
        <authorList>
            <person name="Chen X."/>
        </authorList>
    </citation>
    <scope>NUCLEOTIDE SEQUENCE [LARGE SCALE GENOMIC DNA]</scope>
    <source>
        <strain evidence="17 18">6-3-2</strain>
    </source>
</reference>
<keyword evidence="4" id="KW-0479">Metal-binding</keyword>
<dbReference type="Proteomes" id="UP000095759">
    <property type="component" value="Unassembled WGS sequence"/>
</dbReference>
<dbReference type="Gene3D" id="3.60.40.10">
    <property type="entry name" value="PPM-type phosphatase domain"/>
    <property type="match status" value="1"/>
</dbReference>
<evidence type="ECO:0000256" key="5">
    <source>
        <dbReference type="ARBA" id="ARBA00022741"/>
    </source>
</evidence>
<evidence type="ECO:0000256" key="11">
    <source>
        <dbReference type="ARBA" id="ARBA00023211"/>
    </source>
</evidence>
<accession>A0A1E5PJX3</accession>
<dbReference type="InterPro" id="IPR001932">
    <property type="entry name" value="PPM-type_phosphatase-like_dom"/>
</dbReference>
<dbReference type="SUPFAM" id="SSF55785">
    <property type="entry name" value="PYP-like sensor domain (PAS domain)"/>
    <property type="match status" value="1"/>
</dbReference>